<dbReference type="Pfam" id="PF01603">
    <property type="entry name" value="B56"/>
    <property type="match status" value="1"/>
</dbReference>
<dbReference type="SUPFAM" id="SSF48371">
    <property type="entry name" value="ARM repeat"/>
    <property type="match status" value="1"/>
</dbReference>
<dbReference type="GeneID" id="94846018"/>
<comment type="caution">
    <text evidence="1">The sequence shown here is derived from an EMBL/GenBank/DDBJ whole genome shotgun (WGS) entry which is preliminary data.</text>
</comment>
<keyword evidence="2" id="KW-1185">Reference proteome</keyword>
<dbReference type="AlphaFoldDB" id="A0A1J4JBJ8"/>
<dbReference type="InterPro" id="IPR002554">
    <property type="entry name" value="PP2A_B56"/>
</dbReference>
<dbReference type="Gene3D" id="1.25.10.10">
    <property type="entry name" value="Leucine-rich Repeat Variant"/>
    <property type="match status" value="1"/>
</dbReference>
<proteinExistence type="predicted"/>
<evidence type="ECO:0000313" key="2">
    <source>
        <dbReference type="Proteomes" id="UP000179807"/>
    </source>
</evidence>
<reference evidence="1" key="1">
    <citation type="submission" date="2016-10" db="EMBL/GenBank/DDBJ databases">
        <authorList>
            <person name="Benchimol M."/>
            <person name="Almeida L.G."/>
            <person name="Vasconcelos A.T."/>
            <person name="Perreira-Neves A."/>
            <person name="Rosa I.A."/>
            <person name="Tasca T."/>
            <person name="Bogo M.R."/>
            <person name="de Souza W."/>
        </authorList>
    </citation>
    <scope>NUCLEOTIDE SEQUENCE [LARGE SCALE GENOMIC DNA]</scope>
    <source>
        <strain evidence="1">K</strain>
    </source>
</reference>
<dbReference type="GO" id="GO:0000159">
    <property type="term" value="C:protein phosphatase type 2A complex"/>
    <property type="evidence" value="ECO:0007669"/>
    <property type="project" value="InterPro"/>
</dbReference>
<dbReference type="OrthoDB" id="10264446at2759"/>
<evidence type="ECO:0000313" key="1">
    <source>
        <dbReference type="EMBL" id="OHS96570.1"/>
    </source>
</evidence>
<dbReference type="InterPro" id="IPR011989">
    <property type="entry name" value="ARM-like"/>
</dbReference>
<dbReference type="InterPro" id="IPR016024">
    <property type="entry name" value="ARM-type_fold"/>
</dbReference>
<dbReference type="EMBL" id="MLAK01001168">
    <property type="protein sequence ID" value="OHS96570.1"/>
    <property type="molecule type" value="Genomic_DNA"/>
</dbReference>
<dbReference type="RefSeq" id="XP_068349707.1">
    <property type="nucleotide sequence ID" value="XM_068511314.1"/>
</dbReference>
<name>A0A1J4JBJ8_9EUKA</name>
<sequence length="524" mass="62164">MNSQTEEDIEHIKKLLRPKKKTTPARLKRSLIIGKRSKRRNESPQKVLTKSLKYIVNQPVCDELNKINSWFSVTSIFLLEENSPRRTNQLQNLKSVKKNEFYIVLYDMITECCKPYNTQTFNRYQYYKKEYLSQILEWLKENDFNSNINLVILDNIFEMVKINILRTFPSIDPIVKVPLLGDSINIHESNMYYLEIIYQIFNQLLSIPNNEMNDMLDKKLTNRFLSRFFGLFNSPDQQERTAVLQISHLIYKNFVNKRSTIREIIKNIFQTVVNENDKHFGMNELLILTHSFVNGFIVPLKSDHISFYKHALLPLLTTHYLHLYCCHLFECINVFISKDTELLFFTIKIIFKYWPKTNSLKEIALEDLFIDLILNYFISGKVKFPNGIPKGTIHTLFDKIRFLLESGHINVISTILSLWGKNEFLEFVTRNSKLIYPIILPTLNELSKFHWLPEIKQSSVSVILILMKNDYEAFKIETENFKYMNKKSDENEKYQENFLRTLSEYSNRKKKSRRIVLNCSSLKK</sequence>
<protein>
    <submittedName>
        <fullName evidence="1">Phosphoprotein phosphatase</fullName>
    </submittedName>
</protein>
<dbReference type="Proteomes" id="UP000179807">
    <property type="component" value="Unassembled WGS sequence"/>
</dbReference>
<accession>A0A1J4JBJ8</accession>
<gene>
    <name evidence="1" type="ORF">TRFO_37249</name>
</gene>
<dbReference type="VEuPathDB" id="TrichDB:TRFO_37249"/>
<dbReference type="GO" id="GO:0019888">
    <property type="term" value="F:protein phosphatase regulator activity"/>
    <property type="evidence" value="ECO:0007669"/>
    <property type="project" value="InterPro"/>
</dbReference>
<organism evidence="1 2">
    <name type="scientific">Tritrichomonas foetus</name>
    <dbReference type="NCBI Taxonomy" id="1144522"/>
    <lineage>
        <taxon>Eukaryota</taxon>
        <taxon>Metamonada</taxon>
        <taxon>Parabasalia</taxon>
        <taxon>Tritrichomonadida</taxon>
        <taxon>Tritrichomonadidae</taxon>
        <taxon>Tritrichomonas</taxon>
    </lineage>
</organism>
<dbReference type="FunFam" id="1.25.10.10:FF:000331">
    <property type="entry name" value="Phosphoprotein phosphatase, putative"/>
    <property type="match status" value="1"/>
</dbReference>
<dbReference type="PANTHER" id="PTHR10257">
    <property type="entry name" value="SERINE/THREONINE PROTEIN PHOSPHATASE 2A PP2A REGULATORY SUBUNIT B"/>
    <property type="match status" value="1"/>
</dbReference>
<dbReference type="PANTHER" id="PTHR10257:SF3">
    <property type="entry name" value="SERINE_THREONINE-PROTEIN PHOSPHATASE 2A 56 KDA REGULATORY SUBUNIT GAMMA ISOFORM"/>
    <property type="match status" value="1"/>
</dbReference>
<dbReference type="GO" id="GO:0007165">
    <property type="term" value="P:signal transduction"/>
    <property type="evidence" value="ECO:0007669"/>
    <property type="project" value="InterPro"/>
</dbReference>